<dbReference type="AlphaFoldDB" id="A0A345SZT8"/>
<reference evidence="3" key="1">
    <citation type="submission" date="2018-07" db="EMBL/GenBank/DDBJ databases">
        <title>Streptacidiphilus bronchialis DSM 106435 chromosome.</title>
        <authorList>
            <person name="Batra D."/>
            <person name="Gulvik C.A."/>
        </authorList>
    </citation>
    <scope>NUCLEOTIDE SEQUENCE [LARGE SCALE GENOMIC DNA]</scope>
    <source>
        <strain evidence="3">DSM 106435</strain>
    </source>
</reference>
<dbReference type="OrthoDB" id="3873497at2"/>
<evidence type="ECO:0000313" key="2">
    <source>
        <dbReference type="EMBL" id="AXI79243.1"/>
    </source>
</evidence>
<evidence type="ECO:0000313" key="3">
    <source>
        <dbReference type="Proteomes" id="UP000249340"/>
    </source>
</evidence>
<accession>A0A345SZT8</accession>
<dbReference type="RefSeq" id="WP_114914442.1">
    <property type="nucleotide sequence ID" value="NZ_CP031264.1"/>
</dbReference>
<evidence type="ECO:0000256" key="1">
    <source>
        <dbReference type="SAM" id="MobiDB-lite"/>
    </source>
</evidence>
<keyword evidence="3" id="KW-1185">Reference proteome</keyword>
<protein>
    <submittedName>
        <fullName evidence="2">Uncharacterized protein</fullName>
    </submittedName>
</protein>
<organism evidence="2 3">
    <name type="scientific">Peterkaempfera bronchialis</name>
    <dbReference type="NCBI Taxonomy" id="2126346"/>
    <lineage>
        <taxon>Bacteria</taxon>
        <taxon>Bacillati</taxon>
        <taxon>Actinomycetota</taxon>
        <taxon>Actinomycetes</taxon>
        <taxon>Kitasatosporales</taxon>
        <taxon>Streptomycetaceae</taxon>
        <taxon>Peterkaempfera</taxon>
    </lineage>
</organism>
<gene>
    <name evidence="2" type="ORF">C7M71_019310</name>
</gene>
<feature type="region of interest" description="Disordered" evidence="1">
    <location>
        <begin position="27"/>
        <end position="62"/>
    </location>
</feature>
<feature type="compositionally biased region" description="Gly residues" evidence="1">
    <location>
        <begin position="37"/>
        <end position="49"/>
    </location>
</feature>
<proteinExistence type="predicted"/>
<dbReference type="KEGG" id="stri:C7M71_019310"/>
<dbReference type="Proteomes" id="UP000249340">
    <property type="component" value="Chromosome"/>
</dbReference>
<sequence length="110" mass="11511">MTSRHLIAAPPDGTAAHHDTDCARLGEWLFVPPPGSGPDGTGAPDGPGGPDDPVGQDGQDGGAVAYLERAGEQVRLEYCSRLVADFARLIRQIEADFARRFGARTVRAGG</sequence>
<name>A0A345SZT8_9ACTN</name>
<dbReference type="EMBL" id="CP031264">
    <property type="protein sequence ID" value="AXI79243.1"/>
    <property type="molecule type" value="Genomic_DNA"/>
</dbReference>